<organism evidence="11 12">
    <name type="scientific">Exophiala dermatitidis</name>
    <name type="common">Black yeast-like fungus</name>
    <name type="synonym">Wangiella dermatitidis</name>
    <dbReference type="NCBI Taxonomy" id="5970"/>
    <lineage>
        <taxon>Eukaryota</taxon>
        <taxon>Fungi</taxon>
        <taxon>Dikarya</taxon>
        <taxon>Ascomycota</taxon>
        <taxon>Pezizomycotina</taxon>
        <taxon>Eurotiomycetes</taxon>
        <taxon>Chaetothyriomycetidae</taxon>
        <taxon>Chaetothyriales</taxon>
        <taxon>Herpotrichiellaceae</taxon>
        <taxon>Exophiala</taxon>
    </lineage>
</organism>
<reference evidence="11" key="1">
    <citation type="submission" date="2023-01" db="EMBL/GenBank/DDBJ databases">
        <title>Exophiala dermititidis isolated from Cystic Fibrosis Patient.</title>
        <authorList>
            <person name="Kurbessoian T."/>
            <person name="Crocker A."/>
            <person name="Murante D."/>
            <person name="Hogan D.A."/>
            <person name="Stajich J.E."/>
        </authorList>
    </citation>
    <scope>NUCLEOTIDE SEQUENCE</scope>
    <source>
        <strain evidence="11">Ex8</strain>
    </source>
</reference>
<evidence type="ECO:0000256" key="2">
    <source>
        <dbReference type="ARBA" id="ARBA00006301"/>
    </source>
</evidence>
<evidence type="ECO:0000256" key="7">
    <source>
        <dbReference type="ARBA" id="ARBA00023242"/>
    </source>
</evidence>
<dbReference type="FunFam" id="1.10.10.2150:FF:000001">
    <property type="entry name" value="Ribosomal RNA-processing protein 8"/>
    <property type="match status" value="1"/>
</dbReference>
<dbReference type="EMBL" id="JAJGCB010000002">
    <property type="protein sequence ID" value="KAJ8994865.1"/>
    <property type="molecule type" value="Genomic_DNA"/>
</dbReference>
<comment type="subcellular location">
    <subcellularLocation>
        <location evidence="1 9">Nucleus</location>
        <location evidence="1 9">Nucleolus</location>
    </subcellularLocation>
</comment>
<feature type="region of interest" description="Disordered" evidence="10">
    <location>
        <begin position="1"/>
        <end position="173"/>
    </location>
</feature>
<dbReference type="InterPro" id="IPR042036">
    <property type="entry name" value="RRP8_N"/>
</dbReference>
<dbReference type="Gene3D" id="1.10.10.2150">
    <property type="entry name" value="Ribosomal RNA-processing protein 8, N-terminal domain"/>
    <property type="match status" value="1"/>
</dbReference>
<feature type="compositionally biased region" description="Basic residues" evidence="10">
    <location>
        <begin position="97"/>
        <end position="110"/>
    </location>
</feature>
<evidence type="ECO:0000256" key="3">
    <source>
        <dbReference type="ARBA" id="ARBA00022552"/>
    </source>
</evidence>
<evidence type="ECO:0000256" key="9">
    <source>
        <dbReference type="RuleBase" id="RU365074"/>
    </source>
</evidence>
<dbReference type="Proteomes" id="UP001161757">
    <property type="component" value="Unassembled WGS sequence"/>
</dbReference>
<feature type="compositionally biased region" description="Polar residues" evidence="10">
    <location>
        <begin position="155"/>
        <end position="173"/>
    </location>
</feature>
<evidence type="ECO:0000313" key="12">
    <source>
        <dbReference type="Proteomes" id="UP001161757"/>
    </source>
</evidence>
<dbReference type="GO" id="GO:0042273">
    <property type="term" value="P:ribosomal large subunit biogenesis"/>
    <property type="evidence" value="ECO:0007669"/>
    <property type="project" value="TreeGrafter"/>
</dbReference>
<keyword evidence="7 9" id="KW-0539">Nucleus</keyword>
<evidence type="ECO:0000256" key="1">
    <source>
        <dbReference type="ARBA" id="ARBA00004604"/>
    </source>
</evidence>
<dbReference type="PANTHER" id="PTHR12787">
    <property type="entry name" value="RIBOSOMAL RNA-PROCESSING PROTEIN 8"/>
    <property type="match status" value="1"/>
</dbReference>
<dbReference type="InterPro" id="IPR007823">
    <property type="entry name" value="RRP8"/>
</dbReference>
<evidence type="ECO:0000313" key="11">
    <source>
        <dbReference type="EMBL" id="KAJ8994865.1"/>
    </source>
</evidence>
<evidence type="ECO:0000256" key="6">
    <source>
        <dbReference type="ARBA" id="ARBA00022691"/>
    </source>
</evidence>
<dbReference type="InterPro" id="IPR029063">
    <property type="entry name" value="SAM-dependent_MTases_sf"/>
</dbReference>
<feature type="compositionally biased region" description="Polar residues" evidence="10">
    <location>
        <begin position="117"/>
        <end position="130"/>
    </location>
</feature>
<dbReference type="SUPFAM" id="SSF53335">
    <property type="entry name" value="S-adenosyl-L-methionine-dependent methyltransferases"/>
    <property type="match status" value="1"/>
</dbReference>
<evidence type="ECO:0000256" key="5">
    <source>
        <dbReference type="ARBA" id="ARBA00022679"/>
    </source>
</evidence>
<dbReference type="EC" id="2.1.1.-" evidence="9"/>
<comment type="caution">
    <text evidence="11">The sequence shown here is derived from an EMBL/GenBank/DDBJ whole genome shotgun (WGS) entry which is preliminary data.</text>
</comment>
<dbReference type="GO" id="GO:0005730">
    <property type="term" value="C:nucleolus"/>
    <property type="evidence" value="ECO:0007669"/>
    <property type="project" value="UniProtKB-SubCell"/>
</dbReference>
<comment type="function">
    <text evidence="9">S-adenosyl-L-methionine-dependent methyltransferase that specifically methylates the N(1) position of adenine in helix 25.1 in 25S rRNA. Required both for ribosomal 40S and 60S subunits biogenesis. Required for efficient pre-rRNA cleavage at site A2.</text>
</comment>
<evidence type="ECO:0000256" key="8">
    <source>
        <dbReference type="ARBA" id="ARBA00076672"/>
    </source>
</evidence>
<dbReference type="GO" id="GO:0016433">
    <property type="term" value="F:rRNA (adenine) methyltransferase activity"/>
    <property type="evidence" value="ECO:0007669"/>
    <property type="project" value="TreeGrafter"/>
</dbReference>
<sequence>MFAVPGWAVSPAALVPESQYSKTGEKTKKRKNMHPDGDHAAKVTGTELEKLWNQRKASETVERHAGTQEVTPKARRKSNETGGPESQTKGEETPAASKHKDKNKNKNKKRVHEENTTSEAPAQDSKTSQHSHSRDNKTGASGKAGKKSIDGSRKANGNNGQTKNPSQTTTSSAEAVIKALPPVPTPAKLTPLQAKMRSKLTSARFRHLNETLYTTSSAAAMDLFTNSPDLFAEYHAGFSQQVKDSWPQNPVDQYIATFKRRGQSQGSDSLPRRKTGTCTIADLGCGDAPLARGCQSQIKNLKLKFHNFDLHAPNSHVTKADIANLPLRDGEVDVAVFCLSLMGTNWLSFVEEAWRILRGDGKGEVWVSEVKSRFGRVTKGPGHVVENSVGKRRKTPKKQHKKFNGSEGTAVDPDPLDGEEEVFADAEGGAAVAVKDDTDISAFVKVFSRRGFVLRPESVDKSNKMFVSMVFVKSGVPSAGKHKWLKWNGHEYKRVHDGKMRFISKGDAAAGADDDDVSPEEEAKVLKPCVYKTR</sequence>
<protein>
    <recommendedName>
        <fullName evidence="8 9">Ribosomal RNA-processing protein 8</fullName>
        <ecNumber evidence="9">2.1.1.-</ecNumber>
    </recommendedName>
</protein>
<keyword evidence="3 9" id="KW-0698">rRNA processing</keyword>
<feature type="compositionally biased region" description="Basic and acidic residues" evidence="10">
    <location>
        <begin position="33"/>
        <end position="66"/>
    </location>
</feature>
<dbReference type="Gene3D" id="3.40.50.150">
    <property type="entry name" value="Vaccinia Virus protein VP39"/>
    <property type="match status" value="1"/>
</dbReference>
<name>A0AAN6EZW7_EXODE</name>
<accession>A0AAN6EZW7</accession>
<dbReference type="PANTHER" id="PTHR12787:SF0">
    <property type="entry name" value="RIBOSOMAL RNA-PROCESSING PROTEIN 8"/>
    <property type="match status" value="1"/>
</dbReference>
<proteinExistence type="inferred from homology"/>
<keyword evidence="6 9" id="KW-0949">S-adenosyl-L-methionine</keyword>
<dbReference type="Pfam" id="PF05148">
    <property type="entry name" value="Methyltransf_8"/>
    <property type="match status" value="1"/>
</dbReference>
<dbReference type="AlphaFoldDB" id="A0AAN6EZW7"/>
<feature type="compositionally biased region" description="Basic residues" evidence="10">
    <location>
        <begin position="390"/>
        <end position="403"/>
    </location>
</feature>
<keyword evidence="5 9" id="KW-0808">Transferase</keyword>
<keyword evidence="4 9" id="KW-0489">Methyltransferase</keyword>
<evidence type="ECO:0000256" key="4">
    <source>
        <dbReference type="ARBA" id="ARBA00022603"/>
    </source>
</evidence>
<comment type="similarity">
    <text evidence="2 9">Belongs to the methyltransferase superfamily. RRP8 family.</text>
</comment>
<gene>
    <name evidence="11" type="primary">RRP8</name>
    <name evidence="11" type="ORF">HRR80_001562</name>
</gene>
<feature type="region of interest" description="Disordered" evidence="10">
    <location>
        <begin position="390"/>
        <end position="415"/>
    </location>
</feature>
<evidence type="ECO:0000256" key="10">
    <source>
        <dbReference type="SAM" id="MobiDB-lite"/>
    </source>
</evidence>